<evidence type="ECO:0000313" key="7">
    <source>
        <dbReference type="Ensembl" id="ENSOKIP00005053666.1"/>
    </source>
</evidence>
<feature type="transmembrane region" description="Helical" evidence="6">
    <location>
        <begin position="67"/>
        <end position="87"/>
    </location>
</feature>
<dbReference type="Pfam" id="PF02586">
    <property type="entry name" value="SRAP"/>
    <property type="match status" value="1"/>
</dbReference>
<feature type="region of interest" description="Disordered" evidence="5">
    <location>
        <begin position="140"/>
        <end position="175"/>
    </location>
</feature>
<dbReference type="InterPro" id="IPR003738">
    <property type="entry name" value="SRAP"/>
</dbReference>
<name>A0A8C7H5M0_ONCKI</name>
<feature type="compositionally biased region" description="Basic and acidic residues" evidence="5">
    <location>
        <begin position="146"/>
        <end position="170"/>
    </location>
</feature>
<dbReference type="Proteomes" id="UP000694557">
    <property type="component" value="Unassembled WGS sequence"/>
</dbReference>
<dbReference type="GO" id="GO:0106300">
    <property type="term" value="P:protein-DNA covalent cross-linking repair"/>
    <property type="evidence" value="ECO:0007669"/>
    <property type="project" value="InterPro"/>
</dbReference>
<protein>
    <recommendedName>
        <fullName evidence="1">Abasic site processing protein HMCES</fullName>
    </recommendedName>
    <alternativeName>
        <fullName evidence="2">Embryonic stem cell-specific 5-hydroxymethylcytosine-binding protein</fullName>
    </alternativeName>
    <alternativeName>
        <fullName evidence="3">Peptidase HMCES</fullName>
    </alternativeName>
    <alternativeName>
        <fullName evidence="4">SRAP domain-containing protein 1</fullName>
    </alternativeName>
</protein>
<reference evidence="7" key="1">
    <citation type="submission" date="2025-08" db="UniProtKB">
        <authorList>
            <consortium name="Ensembl"/>
        </authorList>
    </citation>
    <scope>IDENTIFICATION</scope>
</reference>
<evidence type="ECO:0000256" key="3">
    <source>
        <dbReference type="ARBA" id="ARBA00030898"/>
    </source>
</evidence>
<evidence type="ECO:0000256" key="4">
    <source>
        <dbReference type="ARBA" id="ARBA00031130"/>
    </source>
</evidence>
<keyword evidence="8" id="KW-1185">Reference proteome</keyword>
<evidence type="ECO:0000256" key="1">
    <source>
        <dbReference type="ARBA" id="ARBA00015888"/>
    </source>
</evidence>
<dbReference type="GeneTree" id="ENSGT00990000212083"/>
<proteinExistence type="predicted"/>
<organism evidence="7 8">
    <name type="scientific">Oncorhynchus kisutch</name>
    <name type="common">Coho salmon</name>
    <name type="synonym">Salmo kisutch</name>
    <dbReference type="NCBI Taxonomy" id="8019"/>
    <lineage>
        <taxon>Eukaryota</taxon>
        <taxon>Metazoa</taxon>
        <taxon>Chordata</taxon>
        <taxon>Craniata</taxon>
        <taxon>Vertebrata</taxon>
        <taxon>Euteleostomi</taxon>
        <taxon>Actinopterygii</taxon>
        <taxon>Neopterygii</taxon>
        <taxon>Teleostei</taxon>
        <taxon>Protacanthopterygii</taxon>
        <taxon>Salmoniformes</taxon>
        <taxon>Salmonidae</taxon>
        <taxon>Salmoninae</taxon>
        <taxon>Oncorhynchus</taxon>
    </lineage>
</organism>
<keyword evidence="6" id="KW-0812">Transmembrane</keyword>
<sequence>TCGRTASQIHGQQSLRQRCFILADGFYEWRQEKDKQPFIYFPQTQGSAHVKTEDQDEGTPYKEDTDIGWLLLTITYTVITLGTSPIIKASMTGMDALKLLQSKNKLTFHTVSSLVNNSQKHFPSELKPSAGSKMMMGWLKSSTPSKRKEPDTGEVKQEGHTGETRPEKQPKTAGPLQQWLWEQTEECMSYCLEMEERKWFDYFYVWCRLKIM</sequence>
<evidence type="ECO:0000313" key="8">
    <source>
        <dbReference type="Proteomes" id="UP000694557"/>
    </source>
</evidence>
<keyword evidence="6" id="KW-0472">Membrane</keyword>
<evidence type="ECO:0000256" key="5">
    <source>
        <dbReference type="SAM" id="MobiDB-lite"/>
    </source>
</evidence>
<dbReference type="GO" id="GO:0003697">
    <property type="term" value="F:single-stranded DNA binding"/>
    <property type="evidence" value="ECO:0007669"/>
    <property type="project" value="InterPro"/>
</dbReference>
<evidence type="ECO:0000256" key="2">
    <source>
        <dbReference type="ARBA" id="ARBA00030390"/>
    </source>
</evidence>
<dbReference type="InterPro" id="IPR036590">
    <property type="entry name" value="SRAP-like"/>
</dbReference>
<dbReference type="Gene3D" id="3.90.1680.10">
    <property type="entry name" value="SOS response associated peptidase-like"/>
    <property type="match status" value="1"/>
</dbReference>
<evidence type="ECO:0000256" key="6">
    <source>
        <dbReference type="SAM" id="Phobius"/>
    </source>
</evidence>
<dbReference type="Ensembl" id="ENSOKIT00005056861.1">
    <property type="protein sequence ID" value="ENSOKIP00005053666.1"/>
    <property type="gene ID" value="ENSOKIG00005022711.1"/>
</dbReference>
<reference evidence="7" key="2">
    <citation type="submission" date="2025-09" db="UniProtKB">
        <authorList>
            <consortium name="Ensembl"/>
        </authorList>
    </citation>
    <scope>IDENTIFICATION</scope>
</reference>
<dbReference type="AlphaFoldDB" id="A0A8C7H5M0"/>
<keyword evidence="6" id="KW-1133">Transmembrane helix</keyword>
<accession>A0A8C7H5M0</accession>
<dbReference type="SUPFAM" id="SSF143081">
    <property type="entry name" value="BB1717-like"/>
    <property type="match status" value="1"/>
</dbReference>